<dbReference type="CDD" id="cd13666">
    <property type="entry name" value="PBP2_TRAP_DctP_like_1"/>
    <property type="match status" value="1"/>
</dbReference>
<dbReference type="InterPro" id="IPR038404">
    <property type="entry name" value="TRAP_DctP_sf"/>
</dbReference>
<dbReference type="SUPFAM" id="SSF53850">
    <property type="entry name" value="Periplasmic binding protein-like II"/>
    <property type="match status" value="1"/>
</dbReference>
<sequence>MGRMQICAALAAAGIAGALVAGPAAARELIYSSYAGPKHAVNELALPPWFKAVAEKTGGEVEWKLVTGGQLLSGRDTVAGVGEGIADAGLVVPTYNPAALPAIATIYSTLVFGDDVVATGGAALETLLLDCPACKSELKKNNAVAIAGYGATPFKLMCRKPVATLADLKGKKVRVSGSGVPMMEMAGATPVAMNPAEGTPAMERGTIDCVLGSINWMDSYGYRDVVTAILDVPMGMMGPVMTGYINRDTWDGLSREQKQALLDGAPELDARGTLDAYYGVDQEVLESLKGSDVKMYPGGKDFDAMLETFRAKLREITITDMKKLGLADPGAVIDAYEKNLEKWRKLSPEIGLDVDKFTAALKREIYDKIDVDDL</sequence>
<dbReference type="RefSeq" id="WP_161138693.1">
    <property type="nucleotide sequence ID" value="NZ_SPKJ01000002.1"/>
</dbReference>
<evidence type="ECO:0000256" key="2">
    <source>
        <dbReference type="SAM" id="SignalP"/>
    </source>
</evidence>
<evidence type="ECO:0000313" key="3">
    <source>
        <dbReference type="EMBL" id="MYZ46354.1"/>
    </source>
</evidence>
<evidence type="ECO:0000313" key="4">
    <source>
        <dbReference type="Proteomes" id="UP000773614"/>
    </source>
</evidence>
<dbReference type="GO" id="GO:0055085">
    <property type="term" value="P:transmembrane transport"/>
    <property type="evidence" value="ECO:0007669"/>
    <property type="project" value="InterPro"/>
</dbReference>
<keyword evidence="4" id="KW-1185">Reference proteome</keyword>
<dbReference type="EMBL" id="SPKJ01000002">
    <property type="protein sequence ID" value="MYZ46354.1"/>
    <property type="molecule type" value="Genomic_DNA"/>
</dbReference>
<accession>A0A964WRW9</accession>
<name>A0A964WRW9_9HYPH</name>
<dbReference type="PANTHER" id="PTHR33376">
    <property type="match status" value="1"/>
</dbReference>
<protein>
    <submittedName>
        <fullName evidence="3">Uncharacterized protein</fullName>
    </submittedName>
</protein>
<dbReference type="OrthoDB" id="6073716at2"/>
<dbReference type="InterPro" id="IPR018389">
    <property type="entry name" value="DctP_fam"/>
</dbReference>
<evidence type="ECO:0000256" key="1">
    <source>
        <dbReference type="ARBA" id="ARBA00022729"/>
    </source>
</evidence>
<feature type="signal peptide" evidence="2">
    <location>
        <begin position="1"/>
        <end position="26"/>
    </location>
</feature>
<organism evidence="3 4">
    <name type="scientific">Propylenella binzhouense</name>
    <dbReference type="NCBI Taxonomy" id="2555902"/>
    <lineage>
        <taxon>Bacteria</taxon>
        <taxon>Pseudomonadati</taxon>
        <taxon>Pseudomonadota</taxon>
        <taxon>Alphaproteobacteria</taxon>
        <taxon>Hyphomicrobiales</taxon>
        <taxon>Propylenellaceae</taxon>
        <taxon>Propylenella</taxon>
    </lineage>
</organism>
<comment type="caution">
    <text evidence="3">The sequence shown here is derived from an EMBL/GenBank/DDBJ whole genome shotgun (WGS) entry which is preliminary data.</text>
</comment>
<dbReference type="Proteomes" id="UP000773614">
    <property type="component" value="Unassembled WGS sequence"/>
</dbReference>
<dbReference type="AlphaFoldDB" id="A0A964WRW9"/>
<dbReference type="Gene3D" id="3.40.190.170">
    <property type="entry name" value="Bacterial extracellular solute-binding protein, family 7"/>
    <property type="match status" value="1"/>
</dbReference>
<dbReference type="Pfam" id="PF03480">
    <property type="entry name" value="DctP"/>
    <property type="match status" value="1"/>
</dbReference>
<keyword evidence="1 2" id="KW-0732">Signal</keyword>
<reference evidence="3" key="1">
    <citation type="submission" date="2019-03" db="EMBL/GenBank/DDBJ databases">
        <title>Afifella sp. nov., isolated from activated sludge.</title>
        <authorList>
            <person name="Li Q."/>
            <person name="Liu Y."/>
        </authorList>
    </citation>
    <scope>NUCLEOTIDE SEQUENCE</scope>
    <source>
        <strain evidence="3">L72</strain>
    </source>
</reference>
<dbReference type="PANTHER" id="PTHR33376:SF15">
    <property type="entry name" value="BLL6794 PROTEIN"/>
    <property type="match status" value="1"/>
</dbReference>
<dbReference type="NCBIfam" id="NF037995">
    <property type="entry name" value="TRAP_S1"/>
    <property type="match status" value="1"/>
</dbReference>
<proteinExistence type="predicted"/>
<gene>
    <name evidence="3" type="ORF">E4O86_01275</name>
</gene>
<feature type="chain" id="PRO_5037260406" evidence="2">
    <location>
        <begin position="27"/>
        <end position="374"/>
    </location>
</feature>